<evidence type="ECO:0000259" key="2">
    <source>
        <dbReference type="Pfam" id="PF02463"/>
    </source>
</evidence>
<gene>
    <name evidence="3" type="ORF">CEE36_03250</name>
</gene>
<dbReference type="SUPFAM" id="SSF52540">
    <property type="entry name" value="P-loop containing nucleoside triphosphate hydrolases"/>
    <property type="match status" value="1"/>
</dbReference>
<feature type="coiled-coil region" evidence="1">
    <location>
        <begin position="348"/>
        <end position="378"/>
    </location>
</feature>
<dbReference type="PANTHER" id="PTHR32114">
    <property type="entry name" value="ABC TRANSPORTER ABCH.3"/>
    <property type="match status" value="1"/>
</dbReference>
<name>A0A532V965_UNCT6</name>
<dbReference type="EMBL" id="NJBO01000003">
    <property type="protein sequence ID" value="TKJ43716.1"/>
    <property type="molecule type" value="Genomic_DNA"/>
</dbReference>
<protein>
    <recommendedName>
        <fullName evidence="2">RecF/RecN/SMC N-terminal domain-containing protein</fullName>
    </recommendedName>
</protein>
<keyword evidence="1" id="KW-0175">Coiled coil</keyword>
<proteinExistence type="predicted"/>
<sequence>MDKVSLKRLTIEGFRGILKPVVLEFPNNAPNLVLYGNNGDGKSSFTDAIEWFFTDEIEDLRKEGCGREDYFNKALPDSQDATVTLEFDDVNLSSVKTLKRKGGYYSSNQSEEFNKFIEEVAKESFILRHSTIGRFVDKTKSEKLEDIEEIVGFRVVTEMREILLKVYNALKDDKELIQNEARLQNSKEEIGRIIGRDTFEIQDIISYAEQIRAELKHLELRGLTLTDSSTEQIRAELKHPQPITDFESLIAVANTLDEQTLRTDKGKKRLAVEVLQRAIEKIRTPEEICNQLKTIAGKHNKLVAKPELLAASAWEGLYAKAQQILSKGWGAPNKCPLCKSKFDTLQLQKTVEEEVIRLEALLKEKKELIDSVKQLRVSITSSMDGIQEFESEENKKLLTLPDELNQIINWLNRLNAWNDLTINMQKVIEPTEVGVPNDESLRVLSEAIQKTRGKLAALKDELSDTEEEKIFYRNVARLDSLRDNFIKIQRLNQKIEKFREQISSMWHVLRDFENREKEGLNAVISVISSDVEKFFARLHLDEKIDQIQLIQTELRGVEFKLLFHGLEISPPRKVLSESHMNSLGICLFLAFIRYFNKVSNFIILDDVISSFDSNHRFALARLLRDEFSDVQILLFTHDDLWFEELKKTLSPTGKWRFRGLKKWSIERGVEVIESPATLDERIKWQLERNNIHEAANRCRTLIEELLKDKCSKLGVKSLEFRVGPRNDQREASELLDGLRSYINENQSLRSKDGKAIFDDLRASQLLTNLGSHHRNMQSTTLSRGDVETVLRDIDEFKALFVCPSCNTEACKKYSPNNAKLKQCRCGNLKI</sequence>
<evidence type="ECO:0000313" key="4">
    <source>
        <dbReference type="Proteomes" id="UP000317778"/>
    </source>
</evidence>
<dbReference type="PANTHER" id="PTHR32114:SF2">
    <property type="entry name" value="ABC TRANSPORTER ABCH.3"/>
    <property type="match status" value="1"/>
</dbReference>
<comment type="caution">
    <text evidence="3">The sequence shown here is derived from an EMBL/GenBank/DDBJ whole genome shotgun (WGS) entry which is preliminary data.</text>
</comment>
<dbReference type="AlphaFoldDB" id="A0A532V965"/>
<dbReference type="InterPro" id="IPR027417">
    <property type="entry name" value="P-loop_NTPase"/>
</dbReference>
<organism evidence="3 4">
    <name type="scientific">candidate division TA06 bacterium B3_TA06</name>
    <dbReference type="NCBI Taxonomy" id="2012487"/>
    <lineage>
        <taxon>Bacteria</taxon>
        <taxon>Bacteria division TA06</taxon>
    </lineage>
</organism>
<reference evidence="3 4" key="1">
    <citation type="submission" date="2017-06" db="EMBL/GenBank/DDBJ databases">
        <title>Novel microbial phyla capable of carbon fixation and sulfur reduction in deep-sea sediments.</title>
        <authorList>
            <person name="Huang J."/>
            <person name="Baker B."/>
            <person name="Wang Y."/>
        </authorList>
    </citation>
    <scope>NUCLEOTIDE SEQUENCE [LARGE SCALE GENOMIC DNA]</scope>
    <source>
        <strain evidence="3">B3_TA06</strain>
    </source>
</reference>
<dbReference type="InterPro" id="IPR003395">
    <property type="entry name" value="RecF/RecN/SMC_N"/>
</dbReference>
<accession>A0A532V965</accession>
<dbReference type="Proteomes" id="UP000317778">
    <property type="component" value="Unassembled WGS sequence"/>
</dbReference>
<feature type="coiled-coil region" evidence="1">
    <location>
        <begin position="441"/>
        <end position="501"/>
    </location>
</feature>
<dbReference type="Pfam" id="PF02463">
    <property type="entry name" value="SMC_N"/>
    <property type="match status" value="1"/>
</dbReference>
<evidence type="ECO:0000256" key="1">
    <source>
        <dbReference type="SAM" id="Coils"/>
    </source>
</evidence>
<feature type="domain" description="RecF/RecN/SMC N-terminal" evidence="2">
    <location>
        <begin position="6"/>
        <end position="648"/>
    </location>
</feature>
<evidence type="ECO:0000313" key="3">
    <source>
        <dbReference type="EMBL" id="TKJ43716.1"/>
    </source>
</evidence>
<dbReference type="Gene3D" id="3.40.50.300">
    <property type="entry name" value="P-loop containing nucleotide triphosphate hydrolases"/>
    <property type="match status" value="2"/>
</dbReference>